<dbReference type="Proteomes" id="UP000317265">
    <property type="component" value="Unassembled WGS sequence"/>
</dbReference>
<name>A0A523BCP4_9CREN</name>
<comment type="similarity">
    <text evidence="2">Belongs to the trans-sulfuration enzymes family.</text>
</comment>
<comment type="caution">
    <text evidence="5">The sequence shown here is derived from an EMBL/GenBank/DDBJ whole genome shotgun (WGS) entry which is preliminary data.</text>
</comment>
<evidence type="ECO:0000256" key="3">
    <source>
        <dbReference type="ARBA" id="ARBA00022898"/>
    </source>
</evidence>
<evidence type="ECO:0000313" key="6">
    <source>
        <dbReference type="Proteomes" id="UP000316080"/>
    </source>
</evidence>
<dbReference type="GO" id="GO:0009086">
    <property type="term" value="P:methionine biosynthetic process"/>
    <property type="evidence" value="ECO:0007669"/>
    <property type="project" value="UniProtKB-ARBA"/>
</dbReference>
<dbReference type="EMBL" id="QNVI01000044">
    <property type="protein sequence ID" value="TDA38721.1"/>
    <property type="molecule type" value="Genomic_DNA"/>
</dbReference>
<keyword evidence="4" id="KW-0032">Aminotransferase</keyword>
<evidence type="ECO:0000313" key="7">
    <source>
        <dbReference type="Proteomes" id="UP000317265"/>
    </source>
</evidence>
<dbReference type="InterPro" id="IPR000277">
    <property type="entry name" value="Cys/Met-Metab_PyrdxlP-dep_enz"/>
</dbReference>
<dbReference type="FunFam" id="3.90.1150.10:FF:000033">
    <property type="entry name" value="Cystathionine gamma-synthase"/>
    <property type="match status" value="1"/>
</dbReference>
<dbReference type="Pfam" id="PF01053">
    <property type="entry name" value="Cys_Met_Meta_PP"/>
    <property type="match status" value="1"/>
</dbReference>
<dbReference type="Gene3D" id="3.40.640.10">
    <property type="entry name" value="Type I PLP-dependent aspartate aminotransferase-like (Major domain)"/>
    <property type="match status" value="1"/>
</dbReference>
<dbReference type="PANTHER" id="PTHR11808:SF15">
    <property type="entry name" value="CYSTATHIONINE GAMMA-LYASE"/>
    <property type="match status" value="1"/>
</dbReference>
<dbReference type="GO" id="GO:0019343">
    <property type="term" value="P:cysteine biosynthetic process via cystathionine"/>
    <property type="evidence" value="ECO:0007669"/>
    <property type="project" value="TreeGrafter"/>
</dbReference>
<gene>
    <name evidence="5" type="ORF">DSO09_03800</name>
    <name evidence="4" type="ORF">EF809_02570</name>
</gene>
<dbReference type="FunFam" id="3.40.640.10:FF:000046">
    <property type="entry name" value="Cystathionine gamma-lyase"/>
    <property type="match status" value="1"/>
</dbReference>
<dbReference type="GO" id="GO:0005737">
    <property type="term" value="C:cytoplasm"/>
    <property type="evidence" value="ECO:0007669"/>
    <property type="project" value="TreeGrafter"/>
</dbReference>
<dbReference type="GO" id="GO:0030170">
    <property type="term" value="F:pyridoxal phosphate binding"/>
    <property type="evidence" value="ECO:0007669"/>
    <property type="project" value="InterPro"/>
</dbReference>
<dbReference type="EMBL" id="RXIH01000022">
    <property type="protein sequence ID" value="RZN56522.1"/>
    <property type="molecule type" value="Genomic_DNA"/>
</dbReference>
<evidence type="ECO:0000256" key="2">
    <source>
        <dbReference type="ARBA" id="ARBA00009077"/>
    </source>
</evidence>
<dbReference type="GO" id="GO:0019346">
    <property type="term" value="P:transsulfuration"/>
    <property type="evidence" value="ECO:0007669"/>
    <property type="project" value="InterPro"/>
</dbReference>
<dbReference type="CDD" id="cd00614">
    <property type="entry name" value="CGS_like"/>
    <property type="match status" value="1"/>
</dbReference>
<organism evidence="5 7">
    <name type="scientific">Thermoproteota archaeon</name>
    <dbReference type="NCBI Taxonomy" id="2056631"/>
    <lineage>
        <taxon>Archaea</taxon>
        <taxon>Thermoproteota</taxon>
    </lineage>
</organism>
<dbReference type="InterPro" id="IPR015424">
    <property type="entry name" value="PyrdxlP-dep_Trfase"/>
</dbReference>
<dbReference type="PIRSF" id="PIRSF001434">
    <property type="entry name" value="CGS"/>
    <property type="match status" value="1"/>
</dbReference>
<comment type="cofactor">
    <cofactor evidence="1">
        <name>pyridoxal 5'-phosphate</name>
        <dbReference type="ChEBI" id="CHEBI:597326"/>
    </cofactor>
</comment>
<dbReference type="GO" id="GO:0008483">
    <property type="term" value="F:transaminase activity"/>
    <property type="evidence" value="ECO:0007669"/>
    <property type="project" value="UniProtKB-KW"/>
</dbReference>
<dbReference type="GO" id="GO:0004123">
    <property type="term" value="F:cystathionine gamma-lyase activity"/>
    <property type="evidence" value="ECO:0007669"/>
    <property type="project" value="TreeGrafter"/>
</dbReference>
<reference evidence="5 7" key="1">
    <citation type="journal article" date="2019" name="Nat. Microbiol.">
        <title>Expanding anaerobic alkane metabolism in the domain of Archaea.</title>
        <authorList>
            <person name="Wang Y."/>
            <person name="Wegener G."/>
            <person name="Hou J."/>
            <person name="Wang F."/>
            <person name="Xiao X."/>
        </authorList>
    </citation>
    <scope>NUCLEOTIDE SEQUENCE [LARGE SCALE GENOMIC DNA]</scope>
    <source>
        <strain evidence="5">WYZ-LMO11</strain>
    </source>
</reference>
<keyword evidence="4" id="KW-0808">Transferase</keyword>
<evidence type="ECO:0000313" key="5">
    <source>
        <dbReference type="EMBL" id="TDA38721.1"/>
    </source>
</evidence>
<dbReference type="Gene3D" id="3.90.1150.10">
    <property type="entry name" value="Aspartate Aminotransferase, domain 1"/>
    <property type="match status" value="1"/>
</dbReference>
<keyword evidence="3" id="KW-0663">Pyridoxal phosphate</keyword>
<evidence type="ECO:0000256" key="1">
    <source>
        <dbReference type="ARBA" id="ARBA00001933"/>
    </source>
</evidence>
<reference evidence="4 6" key="2">
    <citation type="journal article" date="2019" name="Nat. Microbiol.">
        <title>Wide diversity of methane and short-chain alkane metabolisms in uncultured archaea.</title>
        <authorList>
            <person name="Borrel G."/>
            <person name="Adam P.S."/>
            <person name="McKay L.J."/>
            <person name="Chen L.X."/>
            <person name="Sierra-Garcia I.N."/>
            <person name="Sieber C.M."/>
            <person name="Letourneur Q."/>
            <person name="Ghozlane A."/>
            <person name="Andersen G.L."/>
            <person name="Li W.J."/>
            <person name="Hallam S.J."/>
            <person name="Muyzer G."/>
            <person name="de Oliveira V.M."/>
            <person name="Inskeep W.P."/>
            <person name="Banfield J.F."/>
            <person name="Gribaldo S."/>
        </authorList>
    </citation>
    <scope>NUCLEOTIDE SEQUENCE [LARGE SCALE GENOMIC DNA]</scope>
    <source>
        <strain evidence="4">Verst-YHS</strain>
    </source>
</reference>
<dbReference type="PROSITE" id="PS00868">
    <property type="entry name" value="CYS_MET_METAB_PP"/>
    <property type="match status" value="1"/>
</dbReference>
<dbReference type="SUPFAM" id="SSF53383">
    <property type="entry name" value="PLP-dependent transferases"/>
    <property type="match status" value="1"/>
</dbReference>
<dbReference type="InterPro" id="IPR015422">
    <property type="entry name" value="PyrdxlP-dep_Trfase_small"/>
</dbReference>
<sequence>MKKGISTNSIHGGEEEYNKIVKCTDIIPPIHRTAIYKNPSDIQIRGRELKYSREDNPTVFLLEKRMALLEGSKDSLAFSSGMAAISTLVLSLLSKGDTILTSKEVYGATLQLFRYLEKFGMNVISVLNEKVIDNIKDGIKMVFVETITNPLLKISDIPSLVDICKEKDIILVIDNTFATPVLVKPLELGADYVIESATKYLGGHNDVIAGILAGDKEIDNIWEWRKVLGTYLDPFAAYLVLRGLKTLKLRVLESCRNAEKIVEFLLNHKKVKKVYYPTLNENYENVKKFMKGFGGVVSFEVESKEKALKLLNSLKIIKASPSLGGVESIISYPIISSHKNLTPEERLELGITDRLLRLSVGLEDIEDLIQDLDQALNGA</sequence>
<accession>A0A523BCP4</accession>
<protein>
    <submittedName>
        <fullName evidence="4">Aminotransferase class I/II-fold pyridoxal phosphate-dependent enzyme</fullName>
    </submittedName>
    <submittedName>
        <fullName evidence="5">Cystathionine gamma-synthase family protein</fullName>
    </submittedName>
</protein>
<proteinExistence type="inferred from homology"/>
<evidence type="ECO:0000313" key="4">
    <source>
        <dbReference type="EMBL" id="RZN56522.1"/>
    </source>
</evidence>
<dbReference type="Proteomes" id="UP000316080">
    <property type="component" value="Unassembled WGS sequence"/>
</dbReference>
<dbReference type="InterPro" id="IPR015421">
    <property type="entry name" value="PyrdxlP-dep_Trfase_major"/>
</dbReference>
<dbReference type="InterPro" id="IPR054542">
    <property type="entry name" value="Cys_met_metab_PP"/>
</dbReference>
<dbReference type="PANTHER" id="PTHR11808">
    <property type="entry name" value="TRANS-SULFURATION ENZYME FAMILY MEMBER"/>
    <property type="match status" value="1"/>
</dbReference>
<dbReference type="AlphaFoldDB" id="A0A523BCP4"/>